<dbReference type="EMBL" id="SZYD01000015">
    <property type="protein sequence ID" value="KAD3640274.1"/>
    <property type="molecule type" value="Genomic_DNA"/>
</dbReference>
<evidence type="ECO:0000259" key="1">
    <source>
        <dbReference type="Pfam" id="PF01556"/>
    </source>
</evidence>
<protein>
    <recommendedName>
        <fullName evidence="1">Chaperone DnaJ C-terminal domain-containing protein</fullName>
    </recommendedName>
</protein>
<gene>
    <name evidence="2" type="ORF">E3N88_29497</name>
</gene>
<dbReference type="InterPro" id="IPR011009">
    <property type="entry name" value="Kinase-like_dom_sf"/>
</dbReference>
<reference evidence="2 3" key="1">
    <citation type="submission" date="2019-05" db="EMBL/GenBank/DDBJ databases">
        <title>Mikania micrantha, genome provides insights into the molecular mechanism of rapid growth.</title>
        <authorList>
            <person name="Liu B."/>
        </authorList>
    </citation>
    <scope>NUCLEOTIDE SEQUENCE [LARGE SCALE GENOMIC DNA]</scope>
    <source>
        <strain evidence="2">NLD-2019</strain>
        <tissue evidence="2">Leaf</tissue>
    </source>
</reference>
<evidence type="ECO:0000313" key="2">
    <source>
        <dbReference type="EMBL" id="KAD3640274.1"/>
    </source>
</evidence>
<name>A0A5N6MLV5_9ASTR</name>
<comment type="caution">
    <text evidence="2">The sequence shown here is derived from an EMBL/GenBank/DDBJ whole genome shotgun (WGS) entry which is preliminary data.</text>
</comment>
<dbReference type="Pfam" id="PF01556">
    <property type="entry name" value="DnaJ_C"/>
    <property type="match status" value="1"/>
</dbReference>
<sequence length="493" mass="56248">MYSIRVVKVEKPELESQIKVFKPHLLSIKKESLVCELKDVLAGADWMSKIIPGDEAVVECQVVEEVELCGTLKDVAIAAGSCRSKVGKSKTFPYKKLRLSKCVFVVVDCFRFRCAMRDNENALYYLHNIGIVHRDVKPLLARFITCECCACSCNWELRMIPSLKCIITGIQTLGDKFVYREKVEDDTEVDDQKEQEFTSIQYYTEDYRCSISQGLERWKGLDGDEFQLITGWGPKISSAASLWDAWSTIVEAARELRLTMVSGVRIPPRPFFRWRSYVSMIRWPPPPPAPFPVISSTGGLLHRRLQVRGNIKFISKGEDDNYVFYWYTKKMQGLLEESLSRRAFFADGIELRILNHDATSSCCSEVRLSLPCLFNNTPLDIVVGDIVFVLQQKEHTNFKRKGDDIFVNHTLSLTEALFHPDCMGIAIEEAMKLNQFLCSYCSSDDLSVKKMSTLIFLQAGNVTDLLLDNETALNEAITEEKDLENTRNTKPNW</sequence>
<dbReference type="InterPro" id="IPR002939">
    <property type="entry name" value="DnaJ_C"/>
</dbReference>
<organism evidence="2 3">
    <name type="scientific">Mikania micrantha</name>
    <name type="common">bitter vine</name>
    <dbReference type="NCBI Taxonomy" id="192012"/>
    <lineage>
        <taxon>Eukaryota</taxon>
        <taxon>Viridiplantae</taxon>
        <taxon>Streptophyta</taxon>
        <taxon>Embryophyta</taxon>
        <taxon>Tracheophyta</taxon>
        <taxon>Spermatophyta</taxon>
        <taxon>Magnoliopsida</taxon>
        <taxon>eudicotyledons</taxon>
        <taxon>Gunneridae</taxon>
        <taxon>Pentapetalae</taxon>
        <taxon>asterids</taxon>
        <taxon>campanulids</taxon>
        <taxon>Asterales</taxon>
        <taxon>Asteraceae</taxon>
        <taxon>Asteroideae</taxon>
        <taxon>Heliantheae alliance</taxon>
        <taxon>Eupatorieae</taxon>
        <taxon>Mikania</taxon>
    </lineage>
</organism>
<dbReference type="SUPFAM" id="SSF56112">
    <property type="entry name" value="Protein kinase-like (PK-like)"/>
    <property type="match status" value="1"/>
</dbReference>
<accession>A0A5N6MLV5</accession>
<keyword evidence="3" id="KW-1185">Reference proteome</keyword>
<dbReference type="AlphaFoldDB" id="A0A5N6MLV5"/>
<proteinExistence type="predicted"/>
<evidence type="ECO:0000313" key="3">
    <source>
        <dbReference type="Proteomes" id="UP000326396"/>
    </source>
</evidence>
<feature type="domain" description="Chaperone DnaJ C-terminal" evidence="1">
    <location>
        <begin position="383"/>
        <end position="419"/>
    </location>
</feature>
<dbReference type="Proteomes" id="UP000326396">
    <property type="component" value="Linkage Group LG5"/>
</dbReference>